<sequence length="291" mass="32934">MTLNHTILICIFLICVHSVASSDHQPTYEEAKEKIYFAYAASSSRQNLSKWYLPEFPDAPRANVTGFFDGIDNNIFGYAAVTSNYIVLTFRALSTSIDLYDSEIVVQTPVSGMDQSIAVHLGWYTAYLSIQKQLRLSLHRLTAEYPTLPVHIVGYSFGGPLATLAAADVLHHQLVPSEKLHLWTYGSPRVGNLAFSQWMNAKLLHSVRVTHGRDPVIHLPIILMGYVHIDDEYWMDEVNGVHWKRCKETEADDPEYSVLRITLQSVGTDIHETQRKRLPMQGPMVYLADDL</sequence>
<keyword evidence="1" id="KW-0732">Signal</keyword>
<dbReference type="Pfam" id="PF01764">
    <property type="entry name" value="Lipase_3"/>
    <property type="match status" value="1"/>
</dbReference>
<gene>
    <name evidence="3" type="ORF">PROFUN_06365</name>
</gene>
<dbReference type="Proteomes" id="UP000241769">
    <property type="component" value="Unassembled WGS sequence"/>
</dbReference>
<dbReference type="CDD" id="cd00519">
    <property type="entry name" value="Lipase_3"/>
    <property type="match status" value="1"/>
</dbReference>
<comment type="caution">
    <text evidence="3">The sequence shown here is derived from an EMBL/GenBank/DDBJ whole genome shotgun (WGS) entry which is preliminary data.</text>
</comment>
<feature type="signal peptide" evidence="1">
    <location>
        <begin position="1"/>
        <end position="21"/>
    </location>
</feature>
<dbReference type="InterPro" id="IPR002921">
    <property type="entry name" value="Fungal_lipase-type"/>
</dbReference>
<dbReference type="GO" id="GO:0006629">
    <property type="term" value="P:lipid metabolic process"/>
    <property type="evidence" value="ECO:0007669"/>
    <property type="project" value="InterPro"/>
</dbReference>
<dbReference type="Gene3D" id="3.40.50.1820">
    <property type="entry name" value="alpha/beta hydrolase"/>
    <property type="match status" value="1"/>
</dbReference>
<dbReference type="InterPro" id="IPR029058">
    <property type="entry name" value="AB_hydrolase_fold"/>
</dbReference>
<feature type="domain" description="Fungal lipase-type" evidence="2">
    <location>
        <begin position="89"/>
        <end position="222"/>
    </location>
</feature>
<feature type="chain" id="PRO_5015179808" evidence="1">
    <location>
        <begin position="22"/>
        <end position="291"/>
    </location>
</feature>
<dbReference type="PANTHER" id="PTHR45856">
    <property type="entry name" value="ALPHA/BETA-HYDROLASES SUPERFAMILY PROTEIN"/>
    <property type="match status" value="1"/>
</dbReference>
<evidence type="ECO:0000313" key="4">
    <source>
        <dbReference type="Proteomes" id="UP000241769"/>
    </source>
</evidence>
<name>A0A2P6NNQ3_9EUKA</name>
<organism evidence="3 4">
    <name type="scientific">Planoprotostelium fungivorum</name>
    <dbReference type="NCBI Taxonomy" id="1890364"/>
    <lineage>
        <taxon>Eukaryota</taxon>
        <taxon>Amoebozoa</taxon>
        <taxon>Evosea</taxon>
        <taxon>Variosea</taxon>
        <taxon>Cavosteliida</taxon>
        <taxon>Cavosteliaceae</taxon>
        <taxon>Planoprotostelium</taxon>
    </lineage>
</organism>
<keyword evidence="4" id="KW-1185">Reference proteome</keyword>
<evidence type="ECO:0000313" key="3">
    <source>
        <dbReference type="EMBL" id="PRP85576.1"/>
    </source>
</evidence>
<reference evidence="3 4" key="1">
    <citation type="journal article" date="2018" name="Genome Biol. Evol.">
        <title>Multiple Roots of Fruiting Body Formation in Amoebozoa.</title>
        <authorList>
            <person name="Hillmann F."/>
            <person name="Forbes G."/>
            <person name="Novohradska S."/>
            <person name="Ferling I."/>
            <person name="Riege K."/>
            <person name="Groth M."/>
            <person name="Westermann M."/>
            <person name="Marz M."/>
            <person name="Spaller T."/>
            <person name="Winckler T."/>
            <person name="Schaap P."/>
            <person name="Glockner G."/>
        </authorList>
    </citation>
    <scope>NUCLEOTIDE SEQUENCE [LARGE SCALE GENOMIC DNA]</scope>
    <source>
        <strain evidence="3 4">Jena</strain>
    </source>
</reference>
<dbReference type="OrthoDB" id="345705at2759"/>
<protein>
    <submittedName>
        <fullName evidence="3">Lipase family protein</fullName>
    </submittedName>
</protein>
<dbReference type="InParanoid" id="A0A2P6NNQ3"/>
<proteinExistence type="predicted"/>
<dbReference type="AlphaFoldDB" id="A0A2P6NNQ3"/>
<accession>A0A2P6NNQ3</accession>
<dbReference type="SUPFAM" id="SSF53474">
    <property type="entry name" value="alpha/beta-Hydrolases"/>
    <property type="match status" value="1"/>
</dbReference>
<dbReference type="EMBL" id="MDYQ01000042">
    <property type="protein sequence ID" value="PRP85576.1"/>
    <property type="molecule type" value="Genomic_DNA"/>
</dbReference>
<evidence type="ECO:0000256" key="1">
    <source>
        <dbReference type="SAM" id="SignalP"/>
    </source>
</evidence>
<dbReference type="InterPro" id="IPR051218">
    <property type="entry name" value="Sec_MonoDiacylglyc_Lipase"/>
</dbReference>
<dbReference type="PANTHER" id="PTHR45856:SF25">
    <property type="entry name" value="FUNGAL LIPASE-LIKE DOMAIN-CONTAINING PROTEIN"/>
    <property type="match status" value="1"/>
</dbReference>
<evidence type="ECO:0000259" key="2">
    <source>
        <dbReference type="Pfam" id="PF01764"/>
    </source>
</evidence>